<proteinExistence type="inferred from homology"/>
<dbReference type="PROSITE" id="PS50005">
    <property type="entry name" value="TPR"/>
    <property type="match status" value="2"/>
</dbReference>
<dbReference type="InterPro" id="IPR011990">
    <property type="entry name" value="TPR-like_helical_dom_sf"/>
</dbReference>
<dbReference type="SMART" id="SM00028">
    <property type="entry name" value="TPR"/>
    <property type="match status" value="7"/>
</dbReference>
<keyword evidence="10" id="KW-1185">Reference proteome</keyword>
<dbReference type="Pfam" id="PF13424">
    <property type="entry name" value="TPR_12"/>
    <property type="match status" value="1"/>
</dbReference>
<gene>
    <name evidence="9" type="ORF">Ataiwa_30460</name>
</gene>
<sequence>MMRKRAFFLFILFGLIVKTVHAQKLDSLLSVYHSNPKGEERFAVLQALFDLYAFNDPEEAKKYVSEHLQLAESVEDAMQIAKANYNFGVLIQTRDDYDSAAFWYQKAIQMFEDLNLPGQVAKVNFALAILEYYRGNYGKALSLLDQNISILIEIQPDSTLAGEDFLLKGQIENRKGNMNIALIETLRAVRILQKKGDELRLADGYNILAGLETNLGNFEKAIEYNLLASEIYLNYEDRMFQAQALNDIGNNYFYLNNFPLAIQYLQESISLSEAIGAKDLEGTAYTNWGKCLVEQKKFSESIPLLLKGLAIVEETGNNLKIAEACNHLSESYIGLEQAQVAIDYLDRAIRFGQDQGAKETLSQSYFFRSQAKEQLGDIDGALDDFRTFAALRDSLLDQAKSQQIEEQRTLFDLERKEKQIELLEQKAEISQLRQSVLVSGLFAMALAMGLGFYAYRQKIKKNEIEQLRMNEQLEFKSRTLTTQALHLAKKNETLENLRQTALRLKEEAEETSGYQKLIRTINSDLNDDKGWTAFSRFFEEVHPEFFSKAANNFPGLSPSEYRLMALIRMNLSSKEMANILMISMPGIKKARQRLRKKLGLETGDSLEEVILTL</sequence>
<evidence type="ECO:0000256" key="8">
    <source>
        <dbReference type="SAM" id="Phobius"/>
    </source>
</evidence>
<evidence type="ECO:0008006" key="11">
    <source>
        <dbReference type="Google" id="ProtNLM"/>
    </source>
</evidence>
<evidence type="ECO:0000256" key="3">
    <source>
        <dbReference type="ARBA" id="ARBA00022737"/>
    </source>
</evidence>
<keyword evidence="3" id="KW-0677">Repeat</keyword>
<evidence type="ECO:0000313" key="10">
    <source>
        <dbReference type="Proteomes" id="UP001307705"/>
    </source>
</evidence>
<dbReference type="SUPFAM" id="SSF46894">
    <property type="entry name" value="C-terminal effector domain of the bipartite response regulators"/>
    <property type="match status" value="1"/>
</dbReference>
<dbReference type="InterPro" id="IPR036388">
    <property type="entry name" value="WH-like_DNA-bd_sf"/>
</dbReference>
<accession>A0ABQ6Q3X5</accession>
<evidence type="ECO:0000256" key="5">
    <source>
        <dbReference type="ARBA" id="ARBA00038253"/>
    </source>
</evidence>
<evidence type="ECO:0000313" key="9">
    <source>
        <dbReference type="EMBL" id="GMQ34773.1"/>
    </source>
</evidence>
<dbReference type="InterPro" id="IPR051476">
    <property type="entry name" value="Bac_ResReg_Asp_Phosphatase"/>
</dbReference>
<dbReference type="PANTHER" id="PTHR46630">
    <property type="entry name" value="TETRATRICOPEPTIDE REPEAT PROTEIN 29"/>
    <property type="match status" value="1"/>
</dbReference>
<keyword evidence="7" id="KW-0175">Coiled coil</keyword>
<dbReference type="SUPFAM" id="SSF48452">
    <property type="entry name" value="TPR-like"/>
    <property type="match status" value="2"/>
</dbReference>
<keyword evidence="8" id="KW-0472">Membrane</keyword>
<feature type="transmembrane region" description="Helical" evidence="8">
    <location>
        <begin position="436"/>
        <end position="455"/>
    </location>
</feature>
<organism evidence="9 10">
    <name type="scientific">Algoriphagus taiwanensis</name>
    <dbReference type="NCBI Taxonomy" id="1445656"/>
    <lineage>
        <taxon>Bacteria</taxon>
        <taxon>Pseudomonadati</taxon>
        <taxon>Bacteroidota</taxon>
        <taxon>Cytophagia</taxon>
        <taxon>Cytophagales</taxon>
        <taxon>Cyclobacteriaceae</taxon>
        <taxon>Algoriphagus</taxon>
    </lineage>
</organism>
<comment type="caution">
    <text evidence="9">The sequence shown here is derived from an EMBL/GenBank/DDBJ whole genome shotgun (WGS) entry which is preliminary data.</text>
</comment>
<dbReference type="InterPro" id="IPR016032">
    <property type="entry name" value="Sig_transdc_resp-reg_C-effctor"/>
</dbReference>
<evidence type="ECO:0000256" key="6">
    <source>
        <dbReference type="PROSITE-ProRule" id="PRU00339"/>
    </source>
</evidence>
<reference evidence="9 10" key="1">
    <citation type="submission" date="2023-08" db="EMBL/GenBank/DDBJ databases">
        <title>Draft genome sequence of Algoriphagus taiwanensis.</title>
        <authorList>
            <person name="Takatani N."/>
            <person name="Hosokawa M."/>
            <person name="Sawabe T."/>
        </authorList>
    </citation>
    <scope>NUCLEOTIDE SEQUENCE [LARGE SCALE GENOMIC DNA]</scope>
    <source>
        <strain evidence="9 10">JCM 19755</strain>
    </source>
</reference>
<feature type="coiled-coil region" evidence="7">
    <location>
        <begin position="396"/>
        <end position="435"/>
    </location>
</feature>
<protein>
    <recommendedName>
        <fullName evidence="11">Tetratricopeptide repeat protein</fullName>
    </recommendedName>
</protein>
<keyword evidence="8" id="KW-0812">Transmembrane</keyword>
<keyword evidence="4 6" id="KW-0802">TPR repeat</keyword>
<feature type="repeat" description="TPR" evidence="6">
    <location>
        <begin position="81"/>
        <end position="114"/>
    </location>
</feature>
<dbReference type="PANTHER" id="PTHR46630:SF1">
    <property type="entry name" value="TETRATRICOPEPTIDE REPEAT PROTEIN 29"/>
    <property type="match status" value="1"/>
</dbReference>
<evidence type="ECO:0000256" key="1">
    <source>
        <dbReference type="ARBA" id="ARBA00004496"/>
    </source>
</evidence>
<feature type="repeat" description="TPR" evidence="6">
    <location>
        <begin position="242"/>
        <end position="275"/>
    </location>
</feature>
<dbReference type="Proteomes" id="UP001307705">
    <property type="component" value="Unassembled WGS sequence"/>
</dbReference>
<keyword evidence="2" id="KW-0963">Cytoplasm</keyword>
<dbReference type="Gene3D" id="1.10.10.10">
    <property type="entry name" value="Winged helix-like DNA-binding domain superfamily/Winged helix DNA-binding domain"/>
    <property type="match status" value="1"/>
</dbReference>
<dbReference type="InterPro" id="IPR019734">
    <property type="entry name" value="TPR_rpt"/>
</dbReference>
<name>A0ABQ6Q3X5_9BACT</name>
<evidence type="ECO:0000256" key="2">
    <source>
        <dbReference type="ARBA" id="ARBA00022490"/>
    </source>
</evidence>
<comment type="subcellular location">
    <subcellularLocation>
        <location evidence="1">Cytoplasm</location>
    </subcellularLocation>
</comment>
<evidence type="ECO:0000256" key="7">
    <source>
        <dbReference type="SAM" id="Coils"/>
    </source>
</evidence>
<feature type="coiled-coil region" evidence="7">
    <location>
        <begin position="487"/>
        <end position="514"/>
    </location>
</feature>
<dbReference type="EMBL" id="BTPE01000011">
    <property type="protein sequence ID" value="GMQ34773.1"/>
    <property type="molecule type" value="Genomic_DNA"/>
</dbReference>
<comment type="similarity">
    <text evidence="5">Belongs to the Rap family.</text>
</comment>
<dbReference type="RefSeq" id="WP_338229594.1">
    <property type="nucleotide sequence ID" value="NZ_BTPE01000011.1"/>
</dbReference>
<dbReference type="Gene3D" id="1.25.40.10">
    <property type="entry name" value="Tetratricopeptide repeat domain"/>
    <property type="match status" value="2"/>
</dbReference>
<keyword evidence="8" id="KW-1133">Transmembrane helix</keyword>
<evidence type="ECO:0000256" key="4">
    <source>
        <dbReference type="ARBA" id="ARBA00022803"/>
    </source>
</evidence>